<keyword evidence="2" id="KW-1185">Reference proteome</keyword>
<accession>A0AA42BMQ8</accession>
<evidence type="ECO:0000313" key="1">
    <source>
        <dbReference type="EMBL" id="MCP3430045.1"/>
    </source>
</evidence>
<dbReference type="EMBL" id="JANATA010000378">
    <property type="protein sequence ID" value="MCP3430045.1"/>
    <property type="molecule type" value="Genomic_DNA"/>
</dbReference>
<proteinExistence type="predicted"/>
<protein>
    <submittedName>
        <fullName evidence="1">DNA polymerase III subunit epsilon</fullName>
    </submittedName>
</protein>
<organism evidence="1 2">
    <name type="scientific">Opacimonas viscosa</name>
    <dbReference type="NCBI Taxonomy" id="2961944"/>
    <lineage>
        <taxon>Bacteria</taxon>
        <taxon>Pseudomonadati</taxon>
        <taxon>Pseudomonadota</taxon>
        <taxon>Gammaproteobacteria</taxon>
        <taxon>Alteromonadales</taxon>
        <taxon>Alteromonadaceae</taxon>
        <taxon>Opacimonas</taxon>
    </lineage>
</organism>
<comment type="caution">
    <text evidence="1">The sequence shown here is derived from an EMBL/GenBank/DDBJ whole genome shotgun (WGS) entry which is preliminary data.</text>
</comment>
<name>A0AA42BMQ8_9ALTE</name>
<dbReference type="Proteomes" id="UP001165413">
    <property type="component" value="Unassembled WGS sequence"/>
</dbReference>
<feature type="non-terminal residue" evidence="1">
    <location>
        <position position="74"/>
    </location>
</feature>
<gene>
    <name evidence="1" type="ORF">NLF92_13985</name>
</gene>
<sequence length="74" mass="8852">FWDWLHGEFGLVSEFDRRPQVLRHNDFYARCGEHIDAHLAEYCNSPDMLYAYLLKQATTHYGKVNSVFMWRQGL</sequence>
<dbReference type="AlphaFoldDB" id="A0AA42BMQ8"/>
<reference evidence="1" key="1">
    <citation type="submission" date="2022-07" db="EMBL/GenBank/DDBJ databases">
        <title>Characterization of the Novel Bacterium Alteromonas immobilis LMIT006 and Alteromonas gregis LMIT007.</title>
        <authorList>
            <person name="Lin X."/>
        </authorList>
    </citation>
    <scope>NUCLEOTIDE SEQUENCE</scope>
    <source>
        <strain evidence="1">LMIT007</strain>
    </source>
</reference>
<feature type="non-terminal residue" evidence="1">
    <location>
        <position position="1"/>
    </location>
</feature>
<evidence type="ECO:0000313" key="2">
    <source>
        <dbReference type="Proteomes" id="UP001165413"/>
    </source>
</evidence>